<dbReference type="Proteomes" id="UP001223520">
    <property type="component" value="Chromosome"/>
</dbReference>
<keyword evidence="2" id="KW-1185">Reference proteome</keyword>
<organism evidence="1 2">
    <name type="scientific">Halotia branconii CENA392</name>
    <dbReference type="NCBI Taxonomy" id="1539056"/>
    <lineage>
        <taxon>Bacteria</taxon>
        <taxon>Bacillati</taxon>
        <taxon>Cyanobacteriota</taxon>
        <taxon>Cyanophyceae</taxon>
        <taxon>Nostocales</taxon>
        <taxon>Nodulariaceae</taxon>
        <taxon>Halotia</taxon>
    </lineage>
</organism>
<dbReference type="RefSeq" id="WP_281483317.1">
    <property type="nucleotide sequence ID" value="NZ_CP124543.1"/>
</dbReference>
<gene>
    <name evidence="1" type="ORF">QI031_00640</name>
</gene>
<dbReference type="EMBL" id="CP124543">
    <property type="protein sequence ID" value="WGV26061.1"/>
    <property type="molecule type" value="Genomic_DNA"/>
</dbReference>
<dbReference type="KEGG" id="hbq:QI031_00640"/>
<reference evidence="1 2" key="1">
    <citation type="journal article" date="2023" name="Limnol Oceanogr Lett">
        <title>Environmental adaptations by the intertidal Antarctic cyanobacterium Halotia branconii CENA392 as revealed using long-read genome sequencing.</title>
        <authorList>
            <person name="Dextro R.B."/>
            <person name="Delbaje E."/>
            <person name="Freitas P.N.N."/>
            <person name="Geraldes V."/>
            <person name="Pinto E."/>
            <person name="Long P.F."/>
            <person name="Fiore M.F."/>
        </authorList>
    </citation>
    <scope>NUCLEOTIDE SEQUENCE [LARGE SCALE GENOMIC DNA]</scope>
    <source>
        <strain evidence="1 2">CENA392</strain>
    </source>
</reference>
<accession>A0AAJ6NT61</accession>
<evidence type="ECO:0000313" key="1">
    <source>
        <dbReference type="EMBL" id="WGV26061.1"/>
    </source>
</evidence>
<sequence length="189" mass="21741">MVKSINYMAKAGGMGYYSAFLQDMLSKRNVICTAIRCIFDLLESADSINHLGIKNLYYQYFILLMVNKIYKTHVISVIVNLKKTNTASCQRNQQSQSSTELLGGYWVCQRYAVPNWQHSSENIHILWKLYRSIFSKCMYTSLELAMQITTFMAYPIANFRTFNLVKVGNSDLNKEQCHRGSVQLSIVDS</sequence>
<evidence type="ECO:0000313" key="2">
    <source>
        <dbReference type="Proteomes" id="UP001223520"/>
    </source>
</evidence>
<name>A0AAJ6NT61_9CYAN</name>
<dbReference type="AlphaFoldDB" id="A0AAJ6NT61"/>
<protein>
    <submittedName>
        <fullName evidence="1">Uncharacterized protein</fullName>
    </submittedName>
</protein>
<proteinExistence type="predicted"/>